<dbReference type="InterPro" id="IPR011009">
    <property type="entry name" value="Kinase-like_dom_sf"/>
</dbReference>
<dbReference type="OrthoDB" id="7847519at2"/>
<dbReference type="Gene3D" id="3.90.1200.10">
    <property type="match status" value="1"/>
</dbReference>
<sequence>MTNAADDSTKITKEAARAQARAALAHRYPGMQWGLGCLKNAAGPLEAQVFCAAQPEQRLVVKVYAPAEGARARAQAERQRAVAAALPGGAPEVLFLDEARGVLAMDYADGPVLSALWPVLSGRERLARLEEAGRWLAAFHGTTARSHPFRPKGQIAWLHRLFDWHAEGTRAFPEVEAFRSDVAGMEIMAREVRGTPARRAVTHRDLHLSNIVATQGGLVGLDFENAKEDEPLRDLVWLLIDAMVLAPEDDDPAPLAAALARGYGPTGTTPEALLFLQRLFALGIWAATPAAPSRRQAARYLAARRIMAVKDKLFAP</sequence>
<name>A0A1U7D868_9RHOB</name>
<dbReference type="GO" id="GO:0016740">
    <property type="term" value="F:transferase activity"/>
    <property type="evidence" value="ECO:0007669"/>
    <property type="project" value="UniProtKB-KW"/>
</dbReference>
<organism evidence="2 3">
    <name type="scientific">Salipiger profundus</name>
    <dbReference type="NCBI Taxonomy" id="1229727"/>
    <lineage>
        <taxon>Bacteria</taxon>
        <taxon>Pseudomonadati</taxon>
        <taxon>Pseudomonadota</taxon>
        <taxon>Alphaproteobacteria</taxon>
        <taxon>Rhodobacterales</taxon>
        <taxon>Roseobacteraceae</taxon>
        <taxon>Salipiger</taxon>
    </lineage>
</organism>
<dbReference type="KEGG" id="tpro:Ga0080559_TMP3533"/>
<accession>A0A1U7D868</accession>
<gene>
    <name evidence="2" type="ORF">Ga0080559_TMP3533</name>
</gene>
<dbReference type="Pfam" id="PF01636">
    <property type="entry name" value="APH"/>
    <property type="match status" value="1"/>
</dbReference>
<dbReference type="RefSeq" id="WP_076624212.1">
    <property type="nucleotide sequence ID" value="NZ_BMEW01000001.1"/>
</dbReference>
<dbReference type="InterPro" id="IPR002575">
    <property type="entry name" value="Aminoglycoside_PTrfase"/>
</dbReference>
<protein>
    <submittedName>
        <fullName evidence="2">Putative aminoglycoside phosphotransferase</fullName>
    </submittedName>
</protein>
<keyword evidence="3" id="KW-1185">Reference proteome</keyword>
<evidence type="ECO:0000313" key="3">
    <source>
        <dbReference type="Proteomes" id="UP000186559"/>
    </source>
</evidence>
<dbReference type="AlphaFoldDB" id="A0A1U7D868"/>
<keyword evidence="2" id="KW-0808">Transferase</keyword>
<feature type="domain" description="Aminoglycoside phosphotransferase" evidence="1">
    <location>
        <begin position="46"/>
        <end position="268"/>
    </location>
</feature>
<evidence type="ECO:0000259" key="1">
    <source>
        <dbReference type="Pfam" id="PF01636"/>
    </source>
</evidence>
<reference evidence="2 3" key="1">
    <citation type="submission" date="2016-03" db="EMBL/GenBank/DDBJ databases">
        <title>Deep-sea bacteria in the southern Pacific.</title>
        <authorList>
            <person name="Tang K."/>
        </authorList>
    </citation>
    <scope>NUCLEOTIDE SEQUENCE [LARGE SCALE GENOMIC DNA]</scope>
    <source>
        <strain evidence="2 3">JLT2016</strain>
    </source>
</reference>
<dbReference type="Proteomes" id="UP000186559">
    <property type="component" value="Chromosome"/>
</dbReference>
<dbReference type="STRING" id="1229727.Ga0080559_TMP3533"/>
<dbReference type="SUPFAM" id="SSF56112">
    <property type="entry name" value="Protein kinase-like (PK-like)"/>
    <property type="match status" value="1"/>
</dbReference>
<evidence type="ECO:0000313" key="2">
    <source>
        <dbReference type="EMBL" id="APX24329.1"/>
    </source>
</evidence>
<dbReference type="EMBL" id="CP014796">
    <property type="protein sequence ID" value="APX24329.1"/>
    <property type="molecule type" value="Genomic_DNA"/>
</dbReference>
<proteinExistence type="predicted"/>